<keyword evidence="9" id="KW-0067">ATP-binding</keyword>
<sequence length="611" mass="65366">MQVTTHCNRSLSLRPVPYASKGHRRKLWAPQKALPSSGRSASARGQLVEECSVDNWRSPLPCDVEEIPESIGVVVALGKFDAMHLGHRALAMKAAEMGGHPMLLSFSGMAEVLKWPARLPLVAPCDRARVLQLWARSCRGRVPRQRMIPFHQIRSMQPEEFVQLLSENLRAAGVVAGCNYRFGFRAQGDAQALTSLGAKYGLQVAIMELVEEGESQASETSRQLEQGSKENSSAAPQVSSSKIRSLLASGAMTSVMQLLGRPYRFVLLLDDASRILSPSNVSNSQQQQQQQHWSPLPVVSFSYPPNLQPQSAPPAQPHPSSSPTSPTTTNCSSDGSVSNTSTSGSSVGSSAGGGTAGVAEASSSGAVERTATDMQDRRRGHLGSSSNPAPGQHAAPCDSRGQAGVQSAEGAGGLQGEGSEDVDTTTRTHPSVPMQVLNQPPGQGLFSCQVALVPCHQQGGAEEFGDREPDGWPGPQTGPGDLPPALASLEEERGQGRWCVWVRGSEREPRSRVLYEHPFFRPSSISGSSTSSFRHLYMASAQHCQGWTAMRSHTSLSAACMSTLARICSPWSRPLAANLQLHSANCLGRRRLLAAHLATWRLILMVSGLPG</sequence>
<evidence type="ECO:0000256" key="5">
    <source>
        <dbReference type="ARBA" id="ARBA00022679"/>
    </source>
</evidence>
<evidence type="ECO:0000256" key="7">
    <source>
        <dbReference type="ARBA" id="ARBA00022741"/>
    </source>
</evidence>
<feature type="region of interest" description="Disordered" evidence="10">
    <location>
        <begin position="278"/>
        <end position="436"/>
    </location>
</feature>
<keyword evidence="7" id="KW-0547">Nucleotide-binding</keyword>
<feature type="compositionally biased region" description="Low complexity" evidence="10">
    <location>
        <begin position="357"/>
        <end position="367"/>
    </location>
</feature>
<dbReference type="AlphaFoldDB" id="A0A7S3R550"/>
<evidence type="ECO:0000256" key="2">
    <source>
        <dbReference type="ARBA" id="ARBA00012393"/>
    </source>
</evidence>
<keyword evidence="8" id="KW-0274">FAD</keyword>
<feature type="domain" description="FAD synthetase" evidence="11">
    <location>
        <begin position="70"/>
        <end position="220"/>
    </location>
</feature>
<feature type="compositionally biased region" description="Low complexity" evidence="10">
    <location>
        <begin position="318"/>
        <end position="349"/>
    </location>
</feature>
<proteinExistence type="predicted"/>
<evidence type="ECO:0000259" key="11">
    <source>
        <dbReference type="Pfam" id="PF06574"/>
    </source>
</evidence>
<feature type="region of interest" description="Disordered" evidence="10">
    <location>
        <begin position="460"/>
        <end position="479"/>
    </location>
</feature>
<keyword evidence="3" id="KW-0285">Flavoprotein</keyword>
<comment type="pathway">
    <text evidence="1">Cofactor biosynthesis; FAD biosynthesis; FAD from FMN: step 1/1.</text>
</comment>
<protein>
    <recommendedName>
        <fullName evidence="2">FAD synthase</fullName>
        <ecNumber evidence="2">2.7.7.2</ecNumber>
    </recommendedName>
</protein>
<dbReference type="UniPathway" id="UPA00277">
    <property type="reaction ID" value="UER00407"/>
</dbReference>
<evidence type="ECO:0000256" key="3">
    <source>
        <dbReference type="ARBA" id="ARBA00022630"/>
    </source>
</evidence>
<feature type="region of interest" description="Disordered" evidence="10">
    <location>
        <begin position="216"/>
        <end position="240"/>
    </location>
</feature>
<dbReference type="EC" id="2.7.7.2" evidence="2"/>
<evidence type="ECO:0000256" key="6">
    <source>
        <dbReference type="ARBA" id="ARBA00022695"/>
    </source>
</evidence>
<gene>
    <name evidence="12" type="ORF">DTER00134_LOCUS17864</name>
</gene>
<accession>A0A7S3R550</accession>
<dbReference type="GO" id="GO:0006747">
    <property type="term" value="P:FAD biosynthetic process"/>
    <property type="evidence" value="ECO:0007669"/>
    <property type="project" value="UniProtKB-UniPathway"/>
</dbReference>
<dbReference type="InterPro" id="IPR015864">
    <property type="entry name" value="FAD_synthase"/>
</dbReference>
<keyword evidence="4" id="KW-0288">FMN</keyword>
<organism evidence="12">
    <name type="scientific">Dunaliella tertiolecta</name>
    <name type="common">Green alga</name>
    <dbReference type="NCBI Taxonomy" id="3047"/>
    <lineage>
        <taxon>Eukaryota</taxon>
        <taxon>Viridiplantae</taxon>
        <taxon>Chlorophyta</taxon>
        <taxon>core chlorophytes</taxon>
        <taxon>Chlorophyceae</taxon>
        <taxon>CS clade</taxon>
        <taxon>Chlamydomonadales</taxon>
        <taxon>Dunaliellaceae</taxon>
        <taxon>Dunaliella</taxon>
    </lineage>
</organism>
<evidence type="ECO:0000256" key="8">
    <source>
        <dbReference type="ARBA" id="ARBA00022827"/>
    </source>
</evidence>
<evidence type="ECO:0000256" key="9">
    <source>
        <dbReference type="ARBA" id="ARBA00022840"/>
    </source>
</evidence>
<dbReference type="EMBL" id="HBIP01029564">
    <property type="protein sequence ID" value="CAE0502791.1"/>
    <property type="molecule type" value="Transcribed_RNA"/>
</dbReference>
<evidence type="ECO:0000256" key="10">
    <source>
        <dbReference type="SAM" id="MobiDB-lite"/>
    </source>
</evidence>
<evidence type="ECO:0000256" key="1">
    <source>
        <dbReference type="ARBA" id="ARBA00004726"/>
    </source>
</evidence>
<evidence type="ECO:0000256" key="4">
    <source>
        <dbReference type="ARBA" id="ARBA00022643"/>
    </source>
</evidence>
<keyword evidence="5" id="KW-0808">Transferase</keyword>
<dbReference type="Pfam" id="PF06574">
    <property type="entry name" value="FAD_syn"/>
    <property type="match status" value="1"/>
</dbReference>
<dbReference type="GO" id="GO:0003919">
    <property type="term" value="F:FMN adenylyltransferase activity"/>
    <property type="evidence" value="ECO:0007669"/>
    <property type="project" value="UniProtKB-EC"/>
</dbReference>
<keyword evidence="6" id="KW-0548">Nucleotidyltransferase</keyword>
<dbReference type="SUPFAM" id="SSF52374">
    <property type="entry name" value="Nucleotidylyl transferase"/>
    <property type="match status" value="1"/>
</dbReference>
<dbReference type="GO" id="GO:0005524">
    <property type="term" value="F:ATP binding"/>
    <property type="evidence" value="ECO:0007669"/>
    <property type="project" value="UniProtKB-KW"/>
</dbReference>
<dbReference type="InterPro" id="IPR014729">
    <property type="entry name" value="Rossmann-like_a/b/a_fold"/>
</dbReference>
<evidence type="ECO:0000313" key="12">
    <source>
        <dbReference type="EMBL" id="CAE0502791.1"/>
    </source>
</evidence>
<dbReference type="Gene3D" id="3.40.50.620">
    <property type="entry name" value="HUPs"/>
    <property type="match status" value="1"/>
</dbReference>
<dbReference type="GO" id="GO:0009231">
    <property type="term" value="P:riboflavin biosynthetic process"/>
    <property type="evidence" value="ECO:0007669"/>
    <property type="project" value="InterPro"/>
</dbReference>
<name>A0A7S3R550_DUNTE</name>
<reference evidence="12" key="1">
    <citation type="submission" date="2021-01" db="EMBL/GenBank/DDBJ databases">
        <authorList>
            <person name="Corre E."/>
            <person name="Pelletier E."/>
            <person name="Niang G."/>
            <person name="Scheremetjew M."/>
            <person name="Finn R."/>
            <person name="Kale V."/>
            <person name="Holt S."/>
            <person name="Cochrane G."/>
            <person name="Meng A."/>
            <person name="Brown T."/>
            <person name="Cohen L."/>
        </authorList>
    </citation>
    <scope>NUCLEOTIDE SEQUENCE</scope>
    <source>
        <strain evidence="12">CCMP1320</strain>
    </source>
</reference>